<keyword evidence="2" id="KW-1133">Transmembrane helix</keyword>
<gene>
    <name evidence="3" type="ORF">BJ875DRAFT_472052</name>
</gene>
<evidence type="ECO:0008006" key="5">
    <source>
        <dbReference type="Google" id="ProtNLM"/>
    </source>
</evidence>
<dbReference type="EMBL" id="MU251667">
    <property type="protein sequence ID" value="KAG9230497.1"/>
    <property type="molecule type" value="Genomic_DNA"/>
</dbReference>
<dbReference type="OrthoDB" id="47375at2759"/>
<reference evidence="3" key="1">
    <citation type="journal article" date="2021" name="IMA Fungus">
        <title>Genomic characterization of three marine fungi, including Emericellopsis atlantica sp. nov. with signatures of a generalist lifestyle and marine biomass degradation.</title>
        <authorList>
            <person name="Hagestad O.C."/>
            <person name="Hou L."/>
            <person name="Andersen J.H."/>
            <person name="Hansen E.H."/>
            <person name="Altermark B."/>
            <person name="Li C."/>
            <person name="Kuhnert E."/>
            <person name="Cox R.J."/>
            <person name="Crous P.W."/>
            <person name="Spatafora J.W."/>
            <person name="Lail K."/>
            <person name="Amirebrahimi M."/>
            <person name="Lipzen A."/>
            <person name="Pangilinan J."/>
            <person name="Andreopoulos W."/>
            <person name="Hayes R.D."/>
            <person name="Ng V."/>
            <person name="Grigoriev I.V."/>
            <person name="Jackson S.A."/>
            <person name="Sutton T.D.S."/>
            <person name="Dobson A.D.W."/>
            <person name="Rama T."/>
        </authorList>
    </citation>
    <scope>NUCLEOTIDE SEQUENCE</scope>
    <source>
        <strain evidence="3">TRa018bII</strain>
    </source>
</reference>
<keyword evidence="2" id="KW-0472">Membrane</keyword>
<feature type="transmembrane region" description="Helical" evidence="2">
    <location>
        <begin position="27"/>
        <end position="45"/>
    </location>
</feature>
<proteinExistence type="predicted"/>
<comment type="caution">
    <text evidence="3">The sequence shown here is derived from an EMBL/GenBank/DDBJ whole genome shotgun (WGS) entry which is preliminary data.</text>
</comment>
<organism evidence="3 4">
    <name type="scientific">Amylocarpus encephaloides</name>
    <dbReference type="NCBI Taxonomy" id="45428"/>
    <lineage>
        <taxon>Eukaryota</taxon>
        <taxon>Fungi</taxon>
        <taxon>Dikarya</taxon>
        <taxon>Ascomycota</taxon>
        <taxon>Pezizomycotina</taxon>
        <taxon>Leotiomycetes</taxon>
        <taxon>Helotiales</taxon>
        <taxon>Helotiales incertae sedis</taxon>
        <taxon>Amylocarpus</taxon>
    </lineage>
</organism>
<evidence type="ECO:0000256" key="1">
    <source>
        <dbReference type="SAM" id="MobiDB-lite"/>
    </source>
</evidence>
<protein>
    <recommendedName>
        <fullName evidence="5">Glycosyltransferase family 25 protein</fullName>
    </recommendedName>
</protein>
<keyword evidence="4" id="KW-1185">Reference proteome</keyword>
<evidence type="ECO:0000313" key="3">
    <source>
        <dbReference type="EMBL" id="KAG9230497.1"/>
    </source>
</evidence>
<evidence type="ECO:0000313" key="4">
    <source>
        <dbReference type="Proteomes" id="UP000824998"/>
    </source>
</evidence>
<name>A0A9P7YBQ6_9HELO</name>
<feature type="region of interest" description="Disordered" evidence="1">
    <location>
        <begin position="51"/>
        <end position="72"/>
    </location>
</feature>
<dbReference type="Proteomes" id="UP000824998">
    <property type="component" value="Unassembled WGS sequence"/>
</dbReference>
<keyword evidence="2" id="KW-0812">Transmembrane</keyword>
<accession>A0A9P7YBQ6</accession>
<evidence type="ECO:0000256" key="2">
    <source>
        <dbReference type="SAM" id="Phobius"/>
    </source>
</evidence>
<sequence>MLGVFPSQKSFDKVPAMALRRKGQDRIKLLTVITLIFVVLYLYGIPSLPPTRPESRRKPGWQDRSTPRGAASNSTLGFQKILALSKGPSWRSRGLLAAAGHSSVNVEIPRQPHITSEMIDAFRHIGVKGESQMPHGSAHAWLAHLDLIKYGVSSGLDTFMIVEDDVDWDVSVKGQMALISDNVRKFLEVTKSDSSPYGRSWDVLWLGHCGEHTDVDTPRVEFADSTVPLAANYTGWADKYLKLLKPGNRAIQRAINPVCSFGYALTAHGAQRVLDWAGKGGSEAYDIKLMLGCKLNQLDCITVTPEIMHHYTPSKALGYHSLVQAENGKGASVAEETYETTMGATENIRQSARCRVLFDSTCVKKQRDYF</sequence>
<dbReference type="AlphaFoldDB" id="A0A9P7YBQ6"/>